<dbReference type="InterPro" id="IPR039426">
    <property type="entry name" value="TonB-dep_rcpt-like"/>
</dbReference>
<dbReference type="InterPro" id="IPR008969">
    <property type="entry name" value="CarboxyPept-like_regulatory"/>
</dbReference>
<dbReference type="NCBIfam" id="TIGR04057">
    <property type="entry name" value="SusC_RagA_signa"/>
    <property type="match status" value="1"/>
</dbReference>
<dbReference type="InterPro" id="IPR023996">
    <property type="entry name" value="TonB-dep_OMP_SusC/RagA"/>
</dbReference>
<dbReference type="SUPFAM" id="SSF56935">
    <property type="entry name" value="Porins"/>
    <property type="match status" value="1"/>
</dbReference>
<feature type="signal peptide" evidence="9">
    <location>
        <begin position="1"/>
        <end position="17"/>
    </location>
</feature>
<dbReference type="Gene3D" id="2.40.170.20">
    <property type="entry name" value="TonB-dependent receptor, beta-barrel domain"/>
    <property type="match status" value="1"/>
</dbReference>
<keyword evidence="3 7" id="KW-1134">Transmembrane beta strand</keyword>
<comment type="subcellular location">
    <subcellularLocation>
        <location evidence="1 7">Cell outer membrane</location>
        <topology evidence="1 7">Multi-pass membrane protein</topology>
    </subcellularLocation>
</comment>
<keyword evidence="9" id="KW-0732">Signal</keyword>
<feature type="region of interest" description="Disordered" evidence="8">
    <location>
        <begin position="103"/>
        <end position="126"/>
    </location>
</feature>
<keyword evidence="12" id="KW-1185">Reference proteome</keyword>
<evidence type="ECO:0000256" key="9">
    <source>
        <dbReference type="SAM" id="SignalP"/>
    </source>
</evidence>
<dbReference type="EMBL" id="JAPDNS010000002">
    <property type="protein sequence ID" value="MCW3485421.1"/>
    <property type="molecule type" value="Genomic_DNA"/>
</dbReference>
<dbReference type="NCBIfam" id="TIGR04056">
    <property type="entry name" value="OMP_RagA_SusC"/>
    <property type="match status" value="1"/>
</dbReference>
<protein>
    <submittedName>
        <fullName evidence="11">TonB-dependent receptor</fullName>
    </submittedName>
</protein>
<proteinExistence type="inferred from homology"/>
<dbReference type="Gene3D" id="2.170.130.10">
    <property type="entry name" value="TonB-dependent receptor, plug domain"/>
    <property type="match status" value="1"/>
</dbReference>
<sequence>MKLTVALLIAATLQVSARTYAQGITLREKQTPIPVIFKKIWTQTGYDFVYDQALLNTTRPVDINLQNATLEEALTACFANQELTYTVKDKIVLVKQRAATHPGTSQASREVRGKVTDEQGTPLPGASIKVKGSNQATTTNNTGDFVLPDVAPDAVLVISFVGYLPREINAAGNLGVIRLQINNAKLDEIVVIAYGTQKKQSVVGAIAAVTGEQLAKQQVVSVTQGLQGLAAGVTVVNSSGQPGSAPEIRIRGIGSINASSSPLLVVDGIPYDGNINTINPNDVESMNVLKDASAAALYGSRAANGVILISTRKGRGGKDPAITVYGSYGLSSRATKEYAFVSSEDYMKLAWEAQKNYAISQNIANPGKYASDNLITGVNTFGLKYNPYNVANPIDENGNLKSGATLLWDTDWEKEIRNPAIRRKNVGVNVSGGSDKYKYYISADYLDQDGVVRNSNYKRITTRFNGDAYLKKWLKVGVNTTIASSNENNPTQSGPTYNNAVQFPRLVSSIYPLYRRNDAGEIVLDNKQQPIYDFGYPVPGNTINHSRPVSAAGNMNVVSLLQRDKTTGQGLQTSLNAYGEITFTDYLKFKSNIGVDRFNTNTLLYANPTVGDAVPVGGRVRKDANFTSSWTWNNMLSFQKTFGLHNIGAMASAEAYDLNIKTTAVGNTGFPVSGLEEVSAGASKETSESATSRNRIESYLGRITYSYNDKYFFEGTLRTDGSTRWSNKKRWGVFYAVGGSWVLSNEDFMKHQSVFDLVKLRASYGELGNQALPEYFPYITAYGTGYNDLSYPGIYNSLLGNPNLSWEKLGTYNIGVDLSFANNRIDLSLEYYNKNTFDLIFTRPFPTSTGITGITDNIGKLRNSGIEITINSRNMVKGDFKWSTSFNLTTLKNRITALPQAAIISGNKRLEVGNSYAAFWIYEWAGVNPDNGKPQWYADDPKNPGGTVIVNQLAAIPASGSNPGSPAARRSYQGSALPTITGGLSNSFSYKQFDLSFLLNYAFGGKILDADYIRLMHGFSRLGSSLSTDILDRWQKPGDVTDVPKLGFGQNDWENASTRNLFSGDYIRLRNITLGYTLPAHVTGYTNQVIKSCRIFLQADNIFTWSRTKKGTDPEQNIDGTTRNSSSVFKTFSVGVNVGL</sequence>
<dbReference type="RefSeq" id="WP_264731844.1">
    <property type="nucleotide sequence ID" value="NZ_JAPDNR010000001.1"/>
</dbReference>
<evidence type="ECO:0000256" key="2">
    <source>
        <dbReference type="ARBA" id="ARBA00022448"/>
    </source>
</evidence>
<dbReference type="Pfam" id="PF07660">
    <property type="entry name" value="STN"/>
    <property type="match status" value="1"/>
</dbReference>
<evidence type="ECO:0000313" key="12">
    <source>
        <dbReference type="Proteomes" id="UP001207742"/>
    </source>
</evidence>
<dbReference type="PROSITE" id="PS52016">
    <property type="entry name" value="TONB_DEPENDENT_REC_3"/>
    <property type="match status" value="1"/>
</dbReference>
<keyword evidence="2 7" id="KW-0813">Transport</keyword>
<dbReference type="InterPro" id="IPR037066">
    <property type="entry name" value="Plug_dom_sf"/>
</dbReference>
<dbReference type="Proteomes" id="UP001207742">
    <property type="component" value="Unassembled WGS sequence"/>
</dbReference>
<feature type="domain" description="Secretin/TonB short N-terminal" evidence="10">
    <location>
        <begin position="46"/>
        <end position="96"/>
    </location>
</feature>
<evidence type="ECO:0000256" key="1">
    <source>
        <dbReference type="ARBA" id="ARBA00004571"/>
    </source>
</evidence>
<dbReference type="SUPFAM" id="SSF49464">
    <property type="entry name" value="Carboxypeptidase regulatory domain-like"/>
    <property type="match status" value="1"/>
</dbReference>
<evidence type="ECO:0000256" key="7">
    <source>
        <dbReference type="PROSITE-ProRule" id="PRU01360"/>
    </source>
</evidence>
<reference evidence="11 12" key="1">
    <citation type="submission" date="2022-10" db="EMBL/GenBank/DDBJ databases">
        <title>Chitinophaga nivalis PC15 sp. nov., isolated from Pyeongchang county, South Korea.</title>
        <authorList>
            <person name="Trinh H.N."/>
        </authorList>
    </citation>
    <scope>NUCLEOTIDE SEQUENCE [LARGE SCALE GENOMIC DNA]</scope>
    <source>
        <strain evidence="11 12">PC14</strain>
    </source>
</reference>
<dbReference type="Pfam" id="PF13715">
    <property type="entry name" value="CarbopepD_reg_2"/>
    <property type="match status" value="1"/>
</dbReference>
<keyword evidence="5 7" id="KW-0472">Membrane</keyword>
<dbReference type="InterPro" id="IPR023997">
    <property type="entry name" value="TonB-dep_OMP_SusC/RagA_CS"/>
</dbReference>
<accession>A0ABT3INE3</accession>
<dbReference type="InterPro" id="IPR036942">
    <property type="entry name" value="Beta-barrel_TonB_sf"/>
</dbReference>
<comment type="caution">
    <text evidence="11">The sequence shown here is derived from an EMBL/GenBank/DDBJ whole genome shotgun (WGS) entry which is preliminary data.</text>
</comment>
<evidence type="ECO:0000256" key="3">
    <source>
        <dbReference type="ARBA" id="ARBA00022452"/>
    </source>
</evidence>
<evidence type="ECO:0000256" key="6">
    <source>
        <dbReference type="ARBA" id="ARBA00023237"/>
    </source>
</evidence>
<feature type="chain" id="PRO_5045053009" evidence="9">
    <location>
        <begin position="18"/>
        <end position="1140"/>
    </location>
</feature>
<dbReference type="InterPro" id="IPR012910">
    <property type="entry name" value="Plug_dom"/>
</dbReference>
<dbReference type="Gene3D" id="2.60.40.1120">
    <property type="entry name" value="Carboxypeptidase-like, regulatory domain"/>
    <property type="match status" value="1"/>
</dbReference>
<comment type="similarity">
    <text evidence="7">Belongs to the TonB-dependent receptor family.</text>
</comment>
<keyword evidence="4 7" id="KW-0812">Transmembrane</keyword>
<evidence type="ECO:0000313" key="11">
    <source>
        <dbReference type="EMBL" id="MCW3485421.1"/>
    </source>
</evidence>
<evidence type="ECO:0000256" key="8">
    <source>
        <dbReference type="SAM" id="MobiDB-lite"/>
    </source>
</evidence>
<keyword evidence="6 7" id="KW-0998">Cell outer membrane</keyword>
<name>A0ABT3INE3_9BACT</name>
<organism evidence="11 12">
    <name type="scientific">Chitinophaga nivalis</name>
    <dbReference type="NCBI Taxonomy" id="2991709"/>
    <lineage>
        <taxon>Bacteria</taxon>
        <taxon>Pseudomonadati</taxon>
        <taxon>Bacteroidota</taxon>
        <taxon>Chitinophagia</taxon>
        <taxon>Chitinophagales</taxon>
        <taxon>Chitinophagaceae</taxon>
        <taxon>Chitinophaga</taxon>
    </lineage>
</organism>
<dbReference type="SMART" id="SM00965">
    <property type="entry name" value="STN"/>
    <property type="match status" value="1"/>
</dbReference>
<evidence type="ECO:0000256" key="5">
    <source>
        <dbReference type="ARBA" id="ARBA00023136"/>
    </source>
</evidence>
<dbReference type="Pfam" id="PF07715">
    <property type="entry name" value="Plug"/>
    <property type="match status" value="1"/>
</dbReference>
<evidence type="ECO:0000256" key="4">
    <source>
        <dbReference type="ARBA" id="ARBA00022692"/>
    </source>
</evidence>
<evidence type="ECO:0000259" key="10">
    <source>
        <dbReference type="SMART" id="SM00965"/>
    </source>
</evidence>
<gene>
    <name evidence="11" type="ORF">OL497_16040</name>
</gene>
<dbReference type="InterPro" id="IPR011662">
    <property type="entry name" value="Secretin/TonB_short_N"/>
</dbReference>
<keyword evidence="11" id="KW-0675">Receptor</keyword>